<dbReference type="EMBL" id="KN788077">
    <property type="protein sequence ID" value="KIH43202.1"/>
    <property type="molecule type" value="Genomic_DNA"/>
</dbReference>
<dbReference type="AlphaFoldDB" id="A0A0C2C0Q7"/>
<protein>
    <submittedName>
        <fullName evidence="2">Uncharacterized protein</fullName>
    </submittedName>
</protein>
<name>A0A0C2C0Q7_9BILA</name>
<feature type="region of interest" description="Disordered" evidence="1">
    <location>
        <begin position="1"/>
        <end position="91"/>
    </location>
</feature>
<evidence type="ECO:0000256" key="1">
    <source>
        <dbReference type="SAM" id="MobiDB-lite"/>
    </source>
</evidence>
<reference evidence="2 3" key="1">
    <citation type="submission" date="2013-12" db="EMBL/GenBank/DDBJ databases">
        <title>Draft genome of the parsitic nematode Ancylostoma duodenale.</title>
        <authorList>
            <person name="Mitreva M."/>
        </authorList>
    </citation>
    <scope>NUCLEOTIDE SEQUENCE [LARGE SCALE GENOMIC DNA]</scope>
    <source>
        <strain evidence="2 3">Zhejiang</strain>
    </source>
</reference>
<proteinExistence type="predicted"/>
<organism evidence="2 3">
    <name type="scientific">Ancylostoma duodenale</name>
    <dbReference type="NCBI Taxonomy" id="51022"/>
    <lineage>
        <taxon>Eukaryota</taxon>
        <taxon>Metazoa</taxon>
        <taxon>Ecdysozoa</taxon>
        <taxon>Nematoda</taxon>
        <taxon>Chromadorea</taxon>
        <taxon>Rhabditida</taxon>
        <taxon>Rhabditina</taxon>
        <taxon>Rhabditomorpha</taxon>
        <taxon>Strongyloidea</taxon>
        <taxon>Ancylostomatidae</taxon>
        <taxon>Ancylostomatinae</taxon>
        <taxon>Ancylostoma</taxon>
    </lineage>
</organism>
<keyword evidence="3" id="KW-1185">Reference proteome</keyword>
<sequence length="112" mass="12291">TLAEAARHVRAVRQEQERRESRDARESRDRGNGRDRPESRESPRSDAVTEASKCPSPPKMSDSIISTGLGSTTSSTNSLITERDPSVSKQAKFATAERVLIHAQGRQTADSQ</sequence>
<evidence type="ECO:0000313" key="3">
    <source>
        <dbReference type="Proteomes" id="UP000054047"/>
    </source>
</evidence>
<feature type="non-terminal residue" evidence="2">
    <location>
        <position position="1"/>
    </location>
</feature>
<feature type="compositionally biased region" description="Low complexity" evidence="1">
    <location>
        <begin position="63"/>
        <end position="80"/>
    </location>
</feature>
<dbReference type="Proteomes" id="UP000054047">
    <property type="component" value="Unassembled WGS sequence"/>
</dbReference>
<evidence type="ECO:0000313" key="2">
    <source>
        <dbReference type="EMBL" id="KIH43202.1"/>
    </source>
</evidence>
<accession>A0A0C2C0Q7</accession>
<feature type="compositionally biased region" description="Basic and acidic residues" evidence="1">
    <location>
        <begin position="12"/>
        <end position="44"/>
    </location>
</feature>
<gene>
    <name evidence="2" type="ORF">ANCDUO_26797</name>
</gene>